<dbReference type="Proteomes" id="UP001174909">
    <property type="component" value="Unassembled WGS sequence"/>
</dbReference>
<evidence type="ECO:0000256" key="6">
    <source>
        <dbReference type="ARBA" id="ARBA00023203"/>
    </source>
</evidence>
<keyword evidence="5 7" id="KW-0505">Motor protein</keyword>
<keyword evidence="6 7" id="KW-0009">Actin-binding</keyword>
<evidence type="ECO:0000256" key="7">
    <source>
        <dbReference type="PROSITE-ProRule" id="PRU00782"/>
    </source>
</evidence>
<dbReference type="SUPFAM" id="SSF52540">
    <property type="entry name" value="P-loop containing nucleoside triphosphate hydrolases"/>
    <property type="match status" value="1"/>
</dbReference>
<dbReference type="InterPro" id="IPR036961">
    <property type="entry name" value="Kinesin_motor_dom_sf"/>
</dbReference>
<dbReference type="PANTHER" id="PTHR13140:SF679">
    <property type="entry name" value="UNCONVENTIONAL MYOSIN IC"/>
    <property type="match status" value="1"/>
</dbReference>
<dbReference type="GO" id="GO:0030048">
    <property type="term" value="P:actin filament-based movement"/>
    <property type="evidence" value="ECO:0007669"/>
    <property type="project" value="TreeGrafter"/>
</dbReference>
<evidence type="ECO:0000256" key="2">
    <source>
        <dbReference type="ARBA" id="ARBA00022741"/>
    </source>
</evidence>
<dbReference type="GO" id="GO:0051015">
    <property type="term" value="F:actin filament binding"/>
    <property type="evidence" value="ECO:0007669"/>
    <property type="project" value="TreeGrafter"/>
</dbReference>
<dbReference type="GO" id="GO:0006897">
    <property type="term" value="P:endocytosis"/>
    <property type="evidence" value="ECO:0007669"/>
    <property type="project" value="TreeGrafter"/>
</dbReference>
<feature type="domain" description="Myosin motor" evidence="8">
    <location>
        <begin position="57"/>
        <end position="226"/>
    </location>
</feature>
<dbReference type="Pfam" id="PF00063">
    <property type="entry name" value="Myosin_head"/>
    <property type="match status" value="1"/>
</dbReference>
<name>A0AA35THF4_GEOBA</name>
<proteinExistence type="inferred from homology"/>
<dbReference type="GO" id="GO:0007015">
    <property type="term" value="P:actin filament organization"/>
    <property type="evidence" value="ECO:0007669"/>
    <property type="project" value="TreeGrafter"/>
</dbReference>
<dbReference type="GO" id="GO:0005524">
    <property type="term" value="F:ATP binding"/>
    <property type="evidence" value="ECO:0007669"/>
    <property type="project" value="UniProtKB-UniRule"/>
</dbReference>
<dbReference type="SMART" id="SM00242">
    <property type="entry name" value="MYSc"/>
    <property type="match status" value="1"/>
</dbReference>
<protein>
    <submittedName>
        <fullName evidence="9">Unconventional myosin-Ic</fullName>
    </submittedName>
</protein>
<evidence type="ECO:0000313" key="10">
    <source>
        <dbReference type="Proteomes" id="UP001174909"/>
    </source>
</evidence>
<dbReference type="Gene3D" id="3.40.850.10">
    <property type="entry name" value="Kinesin motor domain"/>
    <property type="match status" value="1"/>
</dbReference>
<dbReference type="GO" id="GO:0005737">
    <property type="term" value="C:cytoplasm"/>
    <property type="evidence" value="ECO:0007669"/>
    <property type="project" value="TreeGrafter"/>
</dbReference>
<dbReference type="PANTHER" id="PTHR13140">
    <property type="entry name" value="MYOSIN"/>
    <property type="match status" value="1"/>
</dbReference>
<dbReference type="InterPro" id="IPR027417">
    <property type="entry name" value="P-loop_NTPase"/>
</dbReference>
<feature type="binding site" evidence="7">
    <location>
        <begin position="150"/>
        <end position="157"/>
    </location>
    <ligand>
        <name>ATP</name>
        <dbReference type="ChEBI" id="CHEBI:30616"/>
    </ligand>
</feature>
<comment type="caution">
    <text evidence="7">Lacks conserved residue(s) required for the propagation of feature annotation.</text>
</comment>
<dbReference type="PRINTS" id="PR00193">
    <property type="entry name" value="MYOSINHEAVY"/>
</dbReference>
<dbReference type="PROSITE" id="PS51456">
    <property type="entry name" value="MYOSIN_MOTOR"/>
    <property type="match status" value="1"/>
</dbReference>
<evidence type="ECO:0000256" key="1">
    <source>
        <dbReference type="ARBA" id="ARBA00008314"/>
    </source>
</evidence>
<organism evidence="9 10">
    <name type="scientific">Geodia barretti</name>
    <name type="common">Barrett's horny sponge</name>
    <dbReference type="NCBI Taxonomy" id="519541"/>
    <lineage>
        <taxon>Eukaryota</taxon>
        <taxon>Metazoa</taxon>
        <taxon>Porifera</taxon>
        <taxon>Demospongiae</taxon>
        <taxon>Heteroscleromorpha</taxon>
        <taxon>Tetractinellida</taxon>
        <taxon>Astrophorina</taxon>
        <taxon>Geodiidae</taxon>
        <taxon>Geodia</taxon>
    </lineage>
</organism>
<feature type="non-terminal residue" evidence="9">
    <location>
        <position position="226"/>
    </location>
</feature>
<reference evidence="9" key="1">
    <citation type="submission" date="2023-03" db="EMBL/GenBank/DDBJ databases">
        <authorList>
            <person name="Steffen K."/>
            <person name="Cardenas P."/>
        </authorList>
    </citation>
    <scope>NUCLEOTIDE SEQUENCE</scope>
</reference>
<evidence type="ECO:0000259" key="8">
    <source>
        <dbReference type="PROSITE" id="PS51456"/>
    </source>
</evidence>
<dbReference type="EMBL" id="CASHTH010003598">
    <property type="protein sequence ID" value="CAI8047016.1"/>
    <property type="molecule type" value="Genomic_DNA"/>
</dbReference>
<evidence type="ECO:0000256" key="3">
    <source>
        <dbReference type="ARBA" id="ARBA00022840"/>
    </source>
</evidence>
<comment type="similarity">
    <text evidence="1 7">Belongs to the TRAFAC class myosin-kinesin ATPase superfamily. Myosin family.</text>
</comment>
<evidence type="ECO:0000313" key="9">
    <source>
        <dbReference type="EMBL" id="CAI8047016.1"/>
    </source>
</evidence>
<dbReference type="GO" id="GO:0016459">
    <property type="term" value="C:myosin complex"/>
    <property type="evidence" value="ECO:0007669"/>
    <property type="project" value="UniProtKB-KW"/>
</dbReference>
<dbReference type="InterPro" id="IPR001609">
    <property type="entry name" value="Myosin_head_motor_dom-like"/>
</dbReference>
<dbReference type="FunFam" id="3.40.850.10:FF:000101">
    <property type="entry name" value="Slow myosin heavy chain 2"/>
    <property type="match status" value="1"/>
</dbReference>
<feature type="non-terminal residue" evidence="9">
    <location>
        <position position="1"/>
    </location>
</feature>
<keyword evidence="10" id="KW-1185">Reference proteome</keyword>
<dbReference type="AlphaFoldDB" id="A0AA35THF4"/>
<dbReference type="GO" id="GO:0005902">
    <property type="term" value="C:microvillus"/>
    <property type="evidence" value="ECO:0007669"/>
    <property type="project" value="TreeGrafter"/>
</dbReference>
<keyword evidence="4 7" id="KW-0518">Myosin</keyword>
<evidence type="ECO:0000256" key="5">
    <source>
        <dbReference type="ARBA" id="ARBA00023175"/>
    </source>
</evidence>
<keyword evidence="3 7" id="KW-0067">ATP-binding</keyword>
<dbReference type="GO" id="GO:0000146">
    <property type="term" value="F:microfilament motor activity"/>
    <property type="evidence" value="ECO:0007669"/>
    <property type="project" value="TreeGrafter"/>
</dbReference>
<accession>A0AA35THF4</accession>
<sequence>HGGYNSRRFPAASPLERTVFAAGNTGGSLADLLQVSDFDGEGSSNMESALHQRDHIGVQDAVLLENYESEDAFLENLQKRFRANLIYTYIGTVVVSVNPYKQVGIYDKTTMETYRGINFYEEPPHIYAIADTAYRSMMNEGRDQCVLISGESGSGKTEASKYLLQYLAQCIGHAGKVDVVKDRLIQSNPVLEAFGNAKTNRNDNSSRFGKYMDSEFDHAVSCLHIN</sequence>
<gene>
    <name evidence="9" type="ORF">GBAR_LOCUS25989</name>
</gene>
<comment type="caution">
    <text evidence="9">The sequence shown here is derived from an EMBL/GenBank/DDBJ whole genome shotgun (WGS) entry which is preliminary data.</text>
</comment>
<keyword evidence="2 7" id="KW-0547">Nucleotide-binding</keyword>
<evidence type="ECO:0000256" key="4">
    <source>
        <dbReference type="ARBA" id="ARBA00023123"/>
    </source>
</evidence>
<dbReference type="GO" id="GO:0005886">
    <property type="term" value="C:plasma membrane"/>
    <property type="evidence" value="ECO:0007669"/>
    <property type="project" value="TreeGrafter"/>
</dbReference>